<dbReference type="EMBL" id="JANBPG010001323">
    <property type="protein sequence ID" value="KAJ1890535.1"/>
    <property type="molecule type" value="Genomic_DNA"/>
</dbReference>
<dbReference type="Proteomes" id="UP001150581">
    <property type="component" value="Unassembled WGS sequence"/>
</dbReference>
<name>A0ACC1I9J9_9FUNG</name>
<keyword evidence="2" id="KW-1185">Reference proteome</keyword>
<dbReference type="EC" id="1.14.11.27" evidence="1"/>
<proteinExistence type="predicted"/>
<comment type="caution">
    <text evidence="1">The sequence shown here is derived from an EMBL/GenBank/DDBJ whole genome shotgun (WGS) entry which is preliminary data.</text>
</comment>
<evidence type="ECO:0000313" key="1">
    <source>
        <dbReference type="EMBL" id="KAJ1890535.1"/>
    </source>
</evidence>
<organism evidence="1 2">
    <name type="scientific">Kickxella alabastrina</name>
    <dbReference type="NCBI Taxonomy" id="61397"/>
    <lineage>
        <taxon>Eukaryota</taxon>
        <taxon>Fungi</taxon>
        <taxon>Fungi incertae sedis</taxon>
        <taxon>Zoopagomycota</taxon>
        <taxon>Kickxellomycotina</taxon>
        <taxon>Kickxellomycetes</taxon>
        <taxon>Kickxellales</taxon>
        <taxon>Kickxellaceae</taxon>
        <taxon>Kickxella</taxon>
    </lineage>
</organism>
<gene>
    <name evidence="1" type="primary">JHD1_2</name>
    <name evidence="1" type="ORF">LPJ66_007421</name>
</gene>
<protein>
    <submittedName>
        <fullName evidence="1">JmjC domain-containing histone demethylation protein 1</fullName>
        <ecNumber evidence="1">1.14.11.27</ecNumber>
    </submittedName>
</protein>
<keyword evidence="1" id="KW-0560">Oxidoreductase</keyword>
<reference evidence="1" key="1">
    <citation type="submission" date="2022-07" db="EMBL/GenBank/DDBJ databases">
        <title>Phylogenomic reconstructions and comparative analyses of Kickxellomycotina fungi.</title>
        <authorList>
            <person name="Reynolds N.K."/>
            <person name="Stajich J.E."/>
            <person name="Barry K."/>
            <person name="Grigoriev I.V."/>
            <person name="Crous P."/>
            <person name="Smith M.E."/>
        </authorList>
    </citation>
    <scope>NUCLEOTIDE SEQUENCE</scope>
    <source>
        <strain evidence="1">Benny 63K</strain>
    </source>
</reference>
<evidence type="ECO:0000313" key="2">
    <source>
        <dbReference type="Proteomes" id="UP001150581"/>
    </source>
</evidence>
<accession>A0ACC1I9J9</accession>
<sequence length="683" mass="76564">MSDGSSDSDEPQECPLCCEDAPIELPAYETWLQCDVCEEWYHGICVGISSSECGRIDKYHCHKCTEEHGLSSYNGPALRRSGRSHALVDYTKLNEGQPATFNQYLLRLNGHEFLDDEFERLDDGSEVTLEWIRNRDTNDPFIVESAAGLGMNMPDPATTVSDIAKEIGEDTSVSVIDVLTQEELSGWTLGDWAKYFHSQDRRRVLNVISLEISETSLGDRIQRPRIVHEIDLMESYWPLSKRKPGKFPKVKTYCLMSVQNAYTDFHVDFSATWVYYHVLSGEKIFYLVPPSPSNMRKFESWSKSPEQAVSLFAGHVKHCFEVHVMAGNTLFIPAGWIHAVFTPVDTVVIGGNFMVMQSLNTHIGTYKLEARTRVPTRYRFPFFIKFCRYMSELLAKKWSKMDKQARAAWSLTELEGAFVLASFLDDKLLGRECDSDEAKALGDKMAARKHVNRLLELVGMELGSRVLPEEWLNRESQLREGCHFRWIRPGMPQGSLLLAARPRRNRAATGADNNVDKSIIKIRKKTAERTDSAKTSRPKLVRGRPKNSASDTINGTINTAEANNDSSDGEDVLAALGTGAGRLKRRVASDSGSNSDDGTTDSNSDSESGSGSECDDSCSDSSMSDSENFVVLDSGDERRKPRKRKMNQASSSLTSPRPTKQLQQAAKLTGARQRIAERLKIKF</sequence>